<dbReference type="GO" id="GO:0006302">
    <property type="term" value="P:double-strand break repair"/>
    <property type="evidence" value="ECO:0007669"/>
    <property type="project" value="TreeGrafter"/>
</dbReference>
<reference evidence="4" key="1">
    <citation type="submission" date="2016-05" db="EMBL/GenBank/DDBJ databases">
        <title>Comparative genomics of biotechnologically important yeasts.</title>
        <authorList>
            <consortium name="DOE Joint Genome Institute"/>
            <person name="Riley R."/>
            <person name="Haridas S."/>
            <person name="Wolfe K.H."/>
            <person name="Lopes M.R."/>
            <person name="Hittinger C.T."/>
            <person name="Goker M."/>
            <person name="Salamov A."/>
            <person name="Wisecaver J."/>
            <person name="Long T.M."/>
            <person name="Aerts A.L."/>
            <person name="Barry K."/>
            <person name="Choi C."/>
            <person name="Clum A."/>
            <person name="Coughlan A.Y."/>
            <person name="Deshpande S."/>
            <person name="Douglass A.P."/>
            <person name="Hanson S.J."/>
            <person name="Klenk H.-P."/>
            <person name="Labutti K."/>
            <person name="Lapidus A."/>
            <person name="Lindquist E."/>
            <person name="Lipzen A."/>
            <person name="Meier-Kolthoff J.P."/>
            <person name="Ohm R.A."/>
            <person name="Otillar R.P."/>
            <person name="Pangilinan J."/>
            <person name="Peng Y."/>
            <person name="Rokas A."/>
            <person name="Rosa C.A."/>
            <person name="Scheuner C."/>
            <person name="Sibirny A.A."/>
            <person name="Slot J.C."/>
            <person name="Stielow J.B."/>
            <person name="Sun H."/>
            <person name="Kurtzman C.P."/>
            <person name="Blackwell M."/>
            <person name="Grigoriev I.V."/>
            <person name="Jeffries T.W."/>
        </authorList>
    </citation>
    <scope>NUCLEOTIDE SEQUENCE [LARGE SCALE GENOMIC DNA]</scope>
    <source>
        <strain evidence="4">NRRL Y-12698</strain>
    </source>
</reference>
<dbReference type="InterPro" id="IPR053036">
    <property type="entry name" value="CellCycle_DNARepair_Reg"/>
</dbReference>
<feature type="domain" description="BRCT" evidence="2">
    <location>
        <begin position="228"/>
        <end position="314"/>
    </location>
</feature>
<feature type="compositionally biased region" description="Basic and acidic residues" evidence="1">
    <location>
        <begin position="528"/>
        <end position="578"/>
    </location>
</feature>
<dbReference type="InterPro" id="IPR036420">
    <property type="entry name" value="BRCT_dom_sf"/>
</dbReference>
<dbReference type="PROSITE" id="PS50172">
    <property type="entry name" value="BRCT"/>
    <property type="match status" value="3"/>
</dbReference>
<feature type="domain" description="BRCT" evidence="2">
    <location>
        <begin position="136"/>
        <end position="208"/>
    </location>
</feature>
<evidence type="ECO:0000259" key="2">
    <source>
        <dbReference type="PROSITE" id="PS50172"/>
    </source>
</evidence>
<evidence type="ECO:0000256" key="1">
    <source>
        <dbReference type="SAM" id="MobiDB-lite"/>
    </source>
</evidence>
<dbReference type="GO" id="GO:0035361">
    <property type="term" value="C:Cul8-RING ubiquitin ligase complex"/>
    <property type="evidence" value="ECO:0007669"/>
    <property type="project" value="TreeGrafter"/>
</dbReference>
<dbReference type="Gene3D" id="3.40.50.10190">
    <property type="entry name" value="BRCT domain"/>
    <property type="match status" value="4"/>
</dbReference>
<dbReference type="GeneID" id="30147779"/>
<evidence type="ECO:0000313" key="4">
    <source>
        <dbReference type="Proteomes" id="UP000094336"/>
    </source>
</evidence>
<dbReference type="Pfam" id="PF16771">
    <property type="entry name" value="RTT107_BRCT_6"/>
    <property type="match status" value="1"/>
</dbReference>
<organism evidence="3 4">
    <name type="scientific">Babjeviella inositovora NRRL Y-12698</name>
    <dbReference type="NCBI Taxonomy" id="984486"/>
    <lineage>
        <taxon>Eukaryota</taxon>
        <taxon>Fungi</taxon>
        <taxon>Dikarya</taxon>
        <taxon>Ascomycota</taxon>
        <taxon>Saccharomycotina</taxon>
        <taxon>Pichiomycetes</taxon>
        <taxon>Serinales incertae sedis</taxon>
        <taxon>Babjeviella</taxon>
    </lineage>
</organism>
<dbReference type="PANTHER" id="PTHR47667:SF1">
    <property type="entry name" value="REGULATOR OF TY1 TRANSPOSITION PROTEIN 107"/>
    <property type="match status" value="1"/>
</dbReference>
<dbReference type="GO" id="GO:0005634">
    <property type="term" value="C:nucleus"/>
    <property type="evidence" value="ECO:0007669"/>
    <property type="project" value="TreeGrafter"/>
</dbReference>
<dbReference type="InterPro" id="IPR031906">
    <property type="entry name" value="RTT107_BRCT_6"/>
</dbReference>
<dbReference type="STRING" id="984486.A0A1E3QIC2"/>
<feature type="domain" description="BRCT" evidence="2">
    <location>
        <begin position="335"/>
        <end position="424"/>
    </location>
</feature>
<evidence type="ECO:0000313" key="3">
    <source>
        <dbReference type="EMBL" id="ODQ77439.1"/>
    </source>
</evidence>
<dbReference type="OrthoDB" id="342264at2759"/>
<name>A0A1E3QIC2_9ASCO</name>
<dbReference type="Proteomes" id="UP000094336">
    <property type="component" value="Unassembled WGS sequence"/>
</dbReference>
<dbReference type="Pfam" id="PF16770">
    <property type="entry name" value="RTT107_BRCT_5"/>
    <property type="match status" value="1"/>
</dbReference>
<dbReference type="RefSeq" id="XP_018982767.1">
    <property type="nucleotide sequence ID" value="XM_019129926.1"/>
</dbReference>
<proteinExistence type="predicted"/>
<protein>
    <recommendedName>
        <fullName evidence="2">BRCT domain-containing protein</fullName>
    </recommendedName>
</protein>
<feature type="region of interest" description="Disordered" evidence="1">
    <location>
        <begin position="521"/>
        <end position="620"/>
    </location>
</feature>
<gene>
    <name evidence="3" type="ORF">BABINDRAFT_163462</name>
</gene>
<dbReference type="PANTHER" id="PTHR47667">
    <property type="entry name" value="REGULATOR OF TY1 TRANSPOSITION PROTEIN 107"/>
    <property type="match status" value="1"/>
</dbReference>
<dbReference type="InterPro" id="IPR001357">
    <property type="entry name" value="BRCT_dom"/>
</dbReference>
<accession>A0A1E3QIC2</accession>
<dbReference type="SUPFAM" id="SSF52113">
    <property type="entry name" value="BRCT domain"/>
    <property type="match status" value="3"/>
</dbReference>
<sequence>MVDIYKALGLFSQAKILFVDSPDVAPGLKQKVAAILEANGVASLDFKRLDDASLYADLNDLTHIIATTVDFPEFAVANYQMLPIITPQYVLVSYAEERLVPIRAHSPDPRLFLKEVFLSCTTSIPRDDVLAIYGAVRAVGGQFMDDLTKFTTHLVTMDLNDDKSLVAQAYNLEQVQNGLPPPIQIVLPHWIDDCLKSMKRIDEQPYVLPAASTALLPKVEAPGPSETPTIPSLYGKHVYLSPSLNLSPRELDTIILMIRSVGGETLSLGPIPLDLTDVLITNQRSSEDFRLAVQHNKTHPAILIANFQWLQRTIGTQNADLPTTSLVYYPEPYFRGAQPFQGLVITVTNYTGDTRPYLASLITMLGGKFTKTLKQTNTHLVAYHGIQSKKFEAAAKWGVKIVNHLWIEDCFRQLRRLDEAGERYHTEYKIASGEEIGSARVDLELVESFAMADSGTFEEVVKEPATPAKEIVIVSPPSTSRRAKLKAVEQLHSDMDDLNFYQKQTKSRKMPLLREEVEEKLQQQQMKAEAKRTRSDETVSVKKLKTNEHAVENPESGKIESDKIESDKIKSDKIESGKKGKKTTVLETTLEPKAKGKTVDESVKSKARKQKSATPEPSTPFDITLIATGMDFEITRQQQQQLARIGVKVVKTVAHADVIVSPKILRTEKFLRGLANGLKYVLHPSFIEDVIEYYVDNDEPKVPFPIEKYSLDVKTPEAVAEFLGDISLSELLQRARKCQESGGLFHDVVLNFSKNLPGGANVISGVMGDHGCSTANCIKVATLKDLKHLKRAETTDLVAYVLCAATKKEDTKLVESFGRLMESEGTLGVVVQWNWVVLSIFHMELLPFSEYTI</sequence>
<dbReference type="GO" id="GO:1990683">
    <property type="term" value="P:DNA double-strand break attachment to nuclear envelope"/>
    <property type="evidence" value="ECO:0007669"/>
    <property type="project" value="TreeGrafter"/>
</dbReference>
<dbReference type="SMART" id="SM00292">
    <property type="entry name" value="BRCT"/>
    <property type="match status" value="5"/>
</dbReference>
<dbReference type="EMBL" id="KV454440">
    <property type="protein sequence ID" value="ODQ77439.1"/>
    <property type="molecule type" value="Genomic_DNA"/>
</dbReference>
<dbReference type="AlphaFoldDB" id="A0A1E3QIC2"/>
<dbReference type="Pfam" id="PF12738">
    <property type="entry name" value="PTCB-BRCT"/>
    <property type="match status" value="2"/>
</dbReference>
<feature type="compositionally biased region" description="Basic and acidic residues" evidence="1">
    <location>
        <begin position="590"/>
        <end position="604"/>
    </location>
</feature>
<keyword evidence="4" id="KW-1185">Reference proteome</keyword>